<keyword evidence="1" id="KW-0732">Signal</keyword>
<proteinExistence type="predicted"/>
<dbReference type="OrthoDB" id="6101231at2759"/>
<organism evidence="2 3">
    <name type="scientific">Mytilus galloprovincialis</name>
    <name type="common">Mediterranean mussel</name>
    <dbReference type="NCBI Taxonomy" id="29158"/>
    <lineage>
        <taxon>Eukaryota</taxon>
        <taxon>Metazoa</taxon>
        <taxon>Spiralia</taxon>
        <taxon>Lophotrochozoa</taxon>
        <taxon>Mollusca</taxon>
        <taxon>Bivalvia</taxon>
        <taxon>Autobranchia</taxon>
        <taxon>Pteriomorphia</taxon>
        <taxon>Mytilida</taxon>
        <taxon>Mytiloidea</taxon>
        <taxon>Mytilidae</taxon>
        <taxon>Mytilinae</taxon>
        <taxon>Mytilus</taxon>
    </lineage>
</organism>
<keyword evidence="3" id="KW-1185">Reference proteome</keyword>
<dbReference type="Gene3D" id="2.30.230.10">
    <property type="entry name" value="Lipovitellin, beta-sheet shell regions, chain A"/>
    <property type="match status" value="1"/>
</dbReference>
<comment type="caution">
    <text evidence="2">The sequence shown here is derived from an EMBL/GenBank/DDBJ whole genome shotgun (WGS) entry which is preliminary data.</text>
</comment>
<feature type="chain" id="PRO_5032831187" evidence="1">
    <location>
        <begin position="19"/>
        <end position="326"/>
    </location>
</feature>
<reference evidence="2" key="1">
    <citation type="submission" date="2018-11" db="EMBL/GenBank/DDBJ databases">
        <authorList>
            <person name="Alioto T."/>
            <person name="Alioto T."/>
        </authorList>
    </citation>
    <scope>NUCLEOTIDE SEQUENCE</scope>
</reference>
<gene>
    <name evidence="2" type="ORF">MGAL_10B028420</name>
</gene>
<evidence type="ECO:0000313" key="2">
    <source>
        <dbReference type="EMBL" id="VDI57565.1"/>
    </source>
</evidence>
<feature type="signal peptide" evidence="1">
    <location>
        <begin position="1"/>
        <end position="18"/>
    </location>
</feature>
<dbReference type="Proteomes" id="UP000596742">
    <property type="component" value="Unassembled WGS sequence"/>
</dbReference>
<dbReference type="AlphaFoldDB" id="A0A8B6G224"/>
<dbReference type="GO" id="GO:0005319">
    <property type="term" value="F:lipid transporter activity"/>
    <property type="evidence" value="ECO:0007669"/>
    <property type="project" value="InterPro"/>
</dbReference>
<sequence>MRLMYCFVVFCVFGISASKYIQFQKDYEYWYKYNSNSTIHDLGNFRTVAEISFTTINVTEEVQEILLKVNSFFVVSEAHKEQGAGSAHLDFTNWFSFEIKLSGEILSVFHDTDEHHDVLIAKKGFASLFSSKLQNSNSEVASEWAYQTTEHGNEGHHNASYAVIKTATGIQFKKIRHSTPIPNAKGVHQKVLHFDHDLGTIKRVVVEEEFTSPQIAPDFDSEKGMRKVKAVNDFSTMENPTIKATNKGELQFWKKEKIKEKSYRPKDDIVIDSIHIGNYQRKEHNAQKLDKLKGTIKSNLICIRTEPEKGLYEHITIAITEMVVYL</sequence>
<accession>A0A8B6G224</accession>
<dbReference type="InterPro" id="IPR015816">
    <property type="entry name" value="Vitellinogen_b-sht_N"/>
</dbReference>
<name>A0A8B6G224_MYTGA</name>
<evidence type="ECO:0000313" key="3">
    <source>
        <dbReference type="Proteomes" id="UP000596742"/>
    </source>
</evidence>
<dbReference type="EMBL" id="UYJE01007750">
    <property type="protein sequence ID" value="VDI57565.1"/>
    <property type="molecule type" value="Genomic_DNA"/>
</dbReference>
<evidence type="ECO:0000256" key="1">
    <source>
        <dbReference type="SAM" id="SignalP"/>
    </source>
</evidence>
<protein>
    <submittedName>
        <fullName evidence="2">Uncharacterized protein</fullName>
    </submittedName>
</protein>